<dbReference type="EMBL" id="BAAAQK010000018">
    <property type="protein sequence ID" value="GAA1861907.1"/>
    <property type="molecule type" value="Genomic_DNA"/>
</dbReference>
<dbReference type="SUPFAM" id="SSF46785">
    <property type="entry name" value="Winged helix' DNA-binding domain"/>
    <property type="match status" value="1"/>
</dbReference>
<dbReference type="PANTHER" id="PTHR33164">
    <property type="entry name" value="TRANSCRIPTIONAL REGULATOR, MARR FAMILY"/>
    <property type="match status" value="1"/>
</dbReference>
<keyword evidence="3" id="KW-1185">Reference proteome</keyword>
<proteinExistence type="predicted"/>
<evidence type="ECO:0000259" key="1">
    <source>
        <dbReference type="PROSITE" id="PS50995"/>
    </source>
</evidence>
<evidence type="ECO:0000313" key="3">
    <source>
        <dbReference type="Proteomes" id="UP001500449"/>
    </source>
</evidence>
<gene>
    <name evidence="2" type="ORF">GCM10009836_47720</name>
</gene>
<dbReference type="InterPro" id="IPR039422">
    <property type="entry name" value="MarR/SlyA-like"/>
</dbReference>
<accession>A0ABN2NBP0</accession>
<organism evidence="2 3">
    <name type="scientific">Pseudonocardia ailaonensis</name>
    <dbReference type="NCBI Taxonomy" id="367279"/>
    <lineage>
        <taxon>Bacteria</taxon>
        <taxon>Bacillati</taxon>
        <taxon>Actinomycetota</taxon>
        <taxon>Actinomycetes</taxon>
        <taxon>Pseudonocardiales</taxon>
        <taxon>Pseudonocardiaceae</taxon>
        <taxon>Pseudonocardia</taxon>
    </lineage>
</organism>
<dbReference type="Proteomes" id="UP001500449">
    <property type="component" value="Unassembled WGS sequence"/>
</dbReference>
<dbReference type="PROSITE" id="PS50995">
    <property type="entry name" value="HTH_MARR_2"/>
    <property type="match status" value="1"/>
</dbReference>
<protein>
    <submittedName>
        <fullName evidence="2">MarR family transcriptional regulator</fullName>
    </submittedName>
</protein>
<dbReference type="PANTHER" id="PTHR33164:SF101">
    <property type="entry name" value="TRANSCRIPTIONAL REPRESSOR MPRA"/>
    <property type="match status" value="1"/>
</dbReference>
<comment type="caution">
    <text evidence="2">The sequence shown here is derived from an EMBL/GenBank/DDBJ whole genome shotgun (WGS) entry which is preliminary data.</text>
</comment>
<dbReference type="PRINTS" id="PR00598">
    <property type="entry name" value="HTHMARR"/>
</dbReference>
<name>A0ABN2NBP0_9PSEU</name>
<evidence type="ECO:0000313" key="2">
    <source>
        <dbReference type="EMBL" id="GAA1861907.1"/>
    </source>
</evidence>
<dbReference type="SMART" id="SM00347">
    <property type="entry name" value="HTH_MARR"/>
    <property type="match status" value="1"/>
</dbReference>
<feature type="domain" description="HTH marR-type" evidence="1">
    <location>
        <begin position="59"/>
        <end position="192"/>
    </location>
</feature>
<sequence length="199" mass="21567">MLNATSMVSTLPHAGERRHDRAASALLASLFMASRGPLPFDPIERAAQLWADRVGPSDTMAAVTSVMRVQQILLSAVDGALRPHGLTFARYEALVLLSFSRRRRLPMRVMGERLQLHPTSVTNIVDRLQNDGLVRRIPHPTDRRATLVEITDTGLGLLEEATKSVTAVDFGLAGLDAEGKSTLFGLLGKIRAASGDFGD</sequence>
<dbReference type="InterPro" id="IPR036388">
    <property type="entry name" value="WH-like_DNA-bd_sf"/>
</dbReference>
<dbReference type="Gene3D" id="1.10.10.10">
    <property type="entry name" value="Winged helix-like DNA-binding domain superfamily/Winged helix DNA-binding domain"/>
    <property type="match status" value="1"/>
</dbReference>
<reference evidence="2 3" key="1">
    <citation type="journal article" date="2019" name="Int. J. Syst. Evol. Microbiol.">
        <title>The Global Catalogue of Microorganisms (GCM) 10K type strain sequencing project: providing services to taxonomists for standard genome sequencing and annotation.</title>
        <authorList>
            <consortium name="The Broad Institute Genomics Platform"/>
            <consortium name="The Broad Institute Genome Sequencing Center for Infectious Disease"/>
            <person name="Wu L."/>
            <person name="Ma J."/>
        </authorList>
    </citation>
    <scope>NUCLEOTIDE SEQUENCE [LARGE SCALE GENOMIC DNA]</scope>
    <source>
        <strain evidence="2 3">JCM 16009</strain>
    </source>
</reference>
<dbReference type="InterPro" id="IPR000835">
    <property type="entry name" value="HTH_MarR-typ"/>
</dbReference>
<dbReference type="InterPro" id="IPR036390">
    <property type="entry name" value="WH_DNA-bd_sf"/>
</dbReference>
<dbReference type="Pfam" id="PF12802">
    <property type="entry name" value="MarR_2"/>
    <property type="match status" value="1"/>
</dbReference>